<dbReference type="PROSITE" id="PS51257">
    <property type="entry name" value="PROKAR_LIPOPROTEIN"/>
    <property type="match status" value="1"/>
</dbReference>
<dbReference type="AlphaFoldDB" id="A0A8J2JL65"/>
<comment type="caution">
    <text evidence="1">The sequence shown here is derived from an EMBL/GenBank/DDBJ whole genome shotgun (WGS) entry which is preliminary data.</text>
</comment>
<accession>A0A8J2JL65</accession>
<evidence type="ECO:0000313" key="2">
    <source>
        <dbReference type="Proteomes" id="UP000708208"/>
    </source>
</evidence>
<keyword evidence="2" id="KW-1185">Reference proteome</keyword>
<sequence>MIIQKCSVDAVARCLVQGLTQYNGAFGCSHCKEKGTVVAKGRGRCRIFENTKNLDLISDADHRNTLLGPQLNYGVKNATPLLKLLNFNIVDGIVIEPMHNLFLGVSKAIVNL</sequence>
<gene>
    <name evidence="1" type="ORF">AFUS01_LOCUS1497</name>
</gene>
<evidence type="ECO:0000313" key="1">
    <source>
        <dbReference type="EMBL" id="CAG7663161.1"/>
    </source>
</evidence>
<proteinExistence type="predicted"/>
<dbReference type="Proteomes" id="UP000708208">
    <property type="component" value="Unassembled WGS sequence"/>
</dbReference>
<dbReference type="PANTHER" id="PTHR46579">
    <property type="entry name" value="F5/8 TYPE C DOMAIN-CONTAINING PROTEIN-RELATED"/>
    <property type="match status" value="1"/>
</dbReference>
<name>A0A8J2JL65_9HEXA</name>
<feature type="non-terminal residue" evidence="1">
    <location>
        <position position="112"/>
    </location>
</feature>
<dbReference type="OrthoDB" id="8191915at2759"/>
<protein>
    <submittedName>
        <fullName evidence="1">Uncharacterized protein</fullName>
    </submittedName>
</protein>
<dbReference type="EMBL" id="CAJVCH010008340">
    <property type="protein sequence ID" value="CAG7663161.1"/>
    <property type="molecule type" value="Genomic_DNA"/>
</dbReference>
<organism evidence="1 2">
    <name type="scientific">Allacma fusca</name>
    <dbReference type="NCBI Taxonomy" id="39272"/>
    <lineage>
        <taxon>Eukaryota</taxon>
        <taxon>Metazoa</taxon>
        <taxon>Ecdysozoa</taxon>
        <taxon>Arthropoda</taxon>
        <taxon>Hexapoda</taxon>
        <taxon>Collembola</taxon>
        <taxon>Symphypleona</taxon>
        <taxon>Sminthuridae</taxon>
        <taxon>Allacma</taxon>
    </lineage>
</organism>
<reference evidence="1" key="1">
    <citation type="submission" date="2021-06" db="EMBL/GenBank/DDBJ databases">
        <authorList>
            <person name="Hodson N. C."/>
            <person name="Mongue J. A."/>
            <person name="Jaron S. K."/>
        </authorList>
    </citation>
    <scope>NUCLEOTIDE SEQUENCE</scope>
</reference>
<dbReference type="PANTHER" id="PTHR46579:SF1">
    <property type="entry name" value="F5_8 TYPE C DOMAIN-CONTAINING PROTEIN"/>
    <property type="match status" value="1"/>
</dbReference>